<dbReference type="EMBL" id="FJOG01000022">
    <property type="protein sequence ID" value="CZR63071.1"/>
    <property type="molecule type" value="Genomic_DNA"/>
</dbReference>
<reference evidence="1 2" key="1">
    <citation type="submission" date="2016-03" db="EMBL/GenBank/DDBJ databases">
        <authorList>
            <person name="Ploux O."/>
        </authorList>
    </citation>
    <scope>NUCLEOTIDE SEQUENCE [LARGE SCALE GENOMIC DNA]</scope>
    <source>
        <strain evidence="1 2">UAMH 11012</strain>
    </source>
</reference>
<organism evidence="1 2">
    <name type="scientific">Phialocephala subalpina</name>
    <dbReference type="NCBI Taxonomy" id="576137"/>
    <lineage>
        <taxon>Eukaryota</taxon>
        <taxon>Fungi</taxon>
        <taxon>Dikarya</taxon>
        <taxon>Ascomycota</taxon>
        <taxon>Pezizomycotina</taxon>
        <taxon>Leotiomycetes</taxon>
        <taxon>Helotiales</taxon>
        <taxon>Mollisiaceae</taxon>
        <taxon>Phialocephala</taxon>
        <taxon>Phialocephala fortinii species complex</taxon>
    </lineage>
</organism>
<dbReference type="Proteomes" id="UP000184330">
    <property type="component" value="Unassembled WGS sequence"/>
</dbReference>
<evidence type="ECO:0000313" key="1">
    <source>
        <dbReference type="EMBL" id="CZR63071.1"/>
    </source>
</evidence>
<protein>
    <submittedName>
        <fullName evidence="1">Uncharacterized protein</fullName>
    </submittedName>
</protein>
<dbReference type="OrthoDB" id="5347061at2759"/>
<gene>
    <name evidence="1" type="ORF">PAC_12968</name>
</gene>
<evidence type="ECO:0000313" key="2">
    <source>
        <dbReference type="Proteomes" id="UP000184330"/>
    </source>
</evidence>
<accession>A0A1L7XDH3</accession>
<sequence>MGNSWQARDALKLSASSIPKIVSPKTYPKGDDPFGQVVWGELVLHTRFGKIEQLPPIYSPEHEFHDETPKSITSPFQELVYTNMRVVKSMIYEWYQKHQTCANQEYGAVELVRWDKAPGSLVPGIDLLLVESTGNKEGECRRISQLGLRKERVPDEEAVGADAFRAFVWRMMRMMKSSRRSGRKGLSRSFKG</sequence>
<name>A0A1L7XDH3_9HELO</name>
<dbReference type="AlphaFoldDB" id="A0A1L7XDH3"/>
<keyword evidence="2" id="KW-1185">Reference proteome</keyword>
<proteinExistence type="predicted"/>